<dbReference type="GO" id="GO:0019144">
    <property type="term" value="F:ADP-sugar diphosphatase activity"/>
    <property type="evidence" value="ECO:0007669"/>
    <property type="project" value="TreeGrafter"/>
</dbReference>
<dbReference type="PROSITE" id="PS51462">
    <property type="entry name" value="NUDIX"/>
    <property type="match status" value="1"/>
</dbReference>
<dbReference type="RefSeq" id="WP_184423811.1">
    <property type="nucleotide sequence ID" value="NZ_AP027362.1"/>
</dbReference>
<name>A0A7X0NGR6_9GAMM</name>
<evidence type="ECO:0000313" key="16">
    <source>
        <dbReference type="EMBL" id="MBB6543006.1"/>
    </source>
</evidence>
<comment type="cofactor">
    <cofactor evidence="1 13">
        <name>Mg(2+)</name>
        <dbReference type="ChEBI" id="CHEBI:18420"/>
    </cofactor>
</comment>
<dbReference type="Proteomes" id="UP000537141">
    <property type="component" value="Unassembled WGS sequence"/>
</dbReference>
<evidence type="ECO:0000256" key="7">
    <source>
        <dbReference type="ARBA" id="ARBA00022842"/>
    </source>
</evidence>
<evidence type="ECO:0000256" key="6">
    <source>
        <dbReference type="ARBA" id="ARBA00022801"/>
    </source>
</evidence>
<evidence type="ECO:0000256" key="4">
    <source>
        <dbReference type="ARBA" id="ARBA00013297"/>
    </source>
</evidence>
<evidence type="ECO:0000313" key="17">
    <source>
        <dbReference type="Proteomes" id="UP000537141"/>
    </source>
</evidence>
<evidence type="ECO:0000256" key="10">
    <source>
        <dbReference type="ARBA" id="ARBA00030308"/>
    </source>
</evidence>
<dbReference type="EMBL" id="JACHHU010000009">
    <property type="protein sequence ID" value="MBB6543006.1"/>
    <property type="molecule type" value="Genomic_DNA"/>
</dbReference>
<dbReference type="InterPro" id="IPR020084">
    <property type="entry name" value="NUDIX_hydrolase_CS"/>
</dbReference>
<keyword evidence="6 16" id="KW-0378">Hydrolase</keyword>
<evidence type="ECO:0000256" key="13">
    <source>
        <dbReference type="PIRSR" id="PIRSR604385-2"/>
    </source>
</evidence>
<dbReference type="CDD" id="cd24155">
    <property type="entry name" value="NUDIX_ADPRase"/>
    <property type="match status" value="1"/>
</dbReference>
<proteinExistence type="inferred from homology"/>
<feature type="domain" description="Nudix hydrolase" evidence="15">
    <location>
        <begin position="55"/>
        <end position="195"/>
    </location>
</feature>
<dbReference type="PANTHER" id="PTHR11839">
    <property type="entry name" value="UDP/ADP-SUGAR PYROPHOSPHATASE"/>
    <property type="match status" value="1"/>
</dbReference>
<keyword evidence="5 13" id="KW-0479">Metal-binding</keyword>
<dbReference type="Pfam" id="PF00293">
    <property type="entry name" value="NUDIX"/>
    <property type="match status" value="1"/>
</dbReference>
<comment type="similarity">
    <text evidence="2">Belongs to the Nudix hydrolase family. NudF subfamily.</text>
</comment>
<feature type="binding site" evidence="13">
    <location>
        <position position="166"/>
    </location>
    <ligand>
        <name>Mg(2+)</name>
        <dbReference type="ChEBI" id="CHEBI:18420"/>
        <label>1</label>
    </ligand>
</feature>
<reference evidence="16 17" key="1">
    <citation type="submission" date="2020-08" db="EMBL/GenBank/DDBJ databases">
        <title>Genomic Encyclopedia of Type Strains, Phase IV (KMG-IV): sequencing the most valuable type-strain genomes for metagenomic binning, comparative biology and taxonomic classification.</title>
        <authorList>
            <person name="Goeker M."/>
        </authorList>
    </citation>
    <scope>NUCLEOTIDE SEQUENCE [LARGE SCALE GENOMIC DNA]</scope>
    <source>
        <strain evidence="16 17">DSM 26287</strain>
    </source>
</reference>
<evidence type="ECO:0000259" key="15">
    <source>
        <dbReference type="PROSITE" id="PS51462"/>
    </source>
</evidence>
<dbReference type="GO" id="GO:0046872">
    <property type="term" value="F:metal ion binding"/>
    <property type="evidence" value="ECO:0007669"/>
    <property type="project" value="UniProtKB-KW"/>
</dbReference>
<dbReference type="GO" id="GO:0019693">
    <property type="term" value="P:ribose phosphate metabolic process"/>
    <property type="evidence" value="ECO:0007669"/>
    <property type="project" value="TreeGrafter"/>
</dbReference>
<dbReference type="PANTHER" id="PTHR11839:SF5">
    <property type="entry name" value="ADP-RIBOSE PYROPHOSPHATASE"/>
    <property type="match status" value="1"/>
</dbReference>
<dbReference type="InterPro" id="IPR000086">
    <property type="entry name" value="NUDIX_hydrolase_dom"/>
</dbReference>
<dbReference type="GO" id="GO:0006753">
    <property type="term" value="P:nucleoside phosphate metabolic process"/>
    <property type="evidence" value="ECO:0007669"/>
    <property type="project" value="TreeGrafter"/>
</dbReference>
<evidence type="ECO:0000256" key="8">
    <source>
        <dbReference type="ARBA" id="ARBA00025164"/>
    </source>
</evidence>
<comment type="function">
    <text evidence="8">Acts on ADP-mannose and ADP-glucose as well as ADP-ribose. Prevents glycogen biosynthesis. The reaction catalyzed by this enzyme is a limiting step of the gluconeogenic process.</text>
</comment>
<accession>A0A7X0NGR6</accession>
<comment type="caution">
    <text evidence="16">The sequence shown here is derived from an EMBL/GenBank/DDBJ whole genome shotgun (WGS) entry which is preliminary data.</text>
</comment>
<evidence type="ECO:0000256" key="9">
    <source>
        <dbReference type="ARBA" id="ARBA00030162"/>
    </source>
</evidence>
<dbReference type="SUPFAM" id="SSF55811">
    <property type="entry name" value="Nudix"/>
    <property type="match status" value="1"/>
</dbReference>
<evidence type="ECO:0000256" key="12">
    <source>
        <dbReference type="ARBA" id="ARBA00049546"/>
    </source>
</evidence>
<dbReference type="InterPro" id="IPR015797">
    <property type="entry name" value="NUDIX_hydrolase-like_dom_sf"/>
</dbReference>
<feature type="binding site" evidence="13">
    <location>
        <position position="112"/>
    </location>
    <ligand>
        <name>Mg(2+)</name>
        <dbReference type="ChEBI" id="CHEBI:18420"/>
        <label>1</label>
    </ligand>
</feature>
<evidence type="ECO:0000256" key="14">
    <source>
        <dbReference type="PIRSR" id="PIRSR604385-3"/>
    </source>
</evidence>
<feature type="binding site" evidence="13">
    <location>
        <position position="116"/>
    </location>
    <ligand>
        <name>Mg(2+)</name>
        <dbReference type="ChEBI" id="CHEBI:18420"/>
        <label>1</label>
    </ligand>
</feature>
<comment type="catalytic activity">
    <reaction evidence="12">
        <text>ADP-D-ribose + H2O = D-ribose 5-phosphate + AMP + 2 H(+)</text>
        <dbReference type="Rhea" id="RHEA:10412"/>
        <dbReference type="ChEBI" id="CHEBI:15377"/>
        <dbReference type="ChEBI" id="CHEBI:15378"/>
        <dbReference type="ChEBI" id="CHEBI:57967"/>
        <dbReference type="ChEBI" id="CHEBI:78346"/>
        <dbReference type="ChEBI" id="CHEBI:456215"/>
        <dbReference type="EC" id="3.6.1.13"/>
    </reaction>
</comment>
<evidence type="ECO:0000256" key="1">
    <source>
        <dbReference type="ARBA" id="ARBA00001946"/>
    </source>
</evidence>
<dbReference type="PROSITE" id="PS00893">
    <property type="entry name" value="NUDIX_BOX"/>
    <property type="match status" value="1"/>
</dbReference>
<dbReference type="GO" id="GO:0047631">
    <property type="term" value="F:ADP-ribose diphosphatase activity"/>
    <property type="evidence" value="ECO:0007669"/>
    <property type="project" value="UniProtKB-EC"/>
</dbReference>
<keyword evidence="17" id="KW-1185">Reference proteome</keyword>
<sequence length="206" mass="23313">MNKNAQTILRYSEKDINFVSKKPLYTGFFKFEQYNIQHRLYNGEMSELLSREIFERGDAVVLMPYDPKTDSLVMIEQFRPGAIRENNSPWLLEFVAGMFSPEESPVEVAVREAKEEANLDLNPSNITPVLKYLSSPGGMTEQIHLFIGIVDTKGVGGVYGLADEHEDILVHVVTREQAMALLSEGKITNASTIIGLQWLQLNYQNL</sequence>
<dbReference type="AlphaFoldDB" id="A0A7X0NGR6"/>
<dbReference type="Gene3D" id="3.90.79.10">
    <property type="entry name" value="Nucleoside Triphosphate Pyrophosphohydrolase"/>
    <property type="match status" value="1"/>
</dbReference>
<evidence type="ECO:0000256" key="2">
    <source>
        <dbReference type="ARBA" id="ARBA00007482"/>
    </source>
</evidence>
<dbReference type="NCBIfam" id="TIGR00052">
    <property type="entry name" value="nudix-type nucleoside diphosphatase, YffH/AdpP family"/>
    <property type="match status" value="1"/>
</dbReference>
<evidence type="ECO:0000256" key="3">
    <source>
        <dbReference type="ARBA" id="ARBA00012453"/>
    </source>
</evidence>
<dbReference type="GO" id="GO:0005829">
    <property type="term" value="C:cytosol"/>
    <property type="evidence" value="ECO:0007669"/>
    <property type="project" value="TreeGrafter"/>
</dbReference>
<dbReference type="EC" id="3.6.1.13" evidence="3"/>
<organism evidence="16 17">
    <name type="scientific">Thalassotalea piscium</name>
    <dbReference type="NCBI Taxonomy" id="1230533"/>
    <lineage>
        <taxon>Bacteria</taxon>
        <taxon>Pseudomonadati</taxon>
        <taxon>Pseudomonadota</taxon>
        <taxon>Gammaproteobacteria</taxon>
        <taxon>Alteromonadales</taxon>
        <taxon>Colwelliaceae</taxon>
        <taxon>Thalassotalea</taxon>
    </lineage>
</organism>
<gene>
    <name evidence="16" type="ORF">HNQ55_001510</name>
</gene>
<feature type="short sequence motif" description="Nudix box" evidence="14">
    <location>
        <begin position="97"/>
        <end position="119"/>
    </location>
</feature>
<evidence type="ECO:0000256" key="5">
    <source>
        <dbReference type="ARBA" id="ARBA00022723"/>
    </source>
</evidence>
<evidence type="ECO:0000256" key="11">
    <source>
        <dbReference type="ARBA" id="ARBA00033056"/>
    </source>
</evidence>
<dbReference type="InterPro" id="IPR004385">
    <property type="entry name" value="NDP_pyrophosphatase"/>
</dbReference>
<keyword evidence="7 13" id="KW-0460">Magnesium</keyword>
<protein>
    <recommendedName>
        <fullName evidence="4">ADP-ribose pyrophosphatase</fullName>
        <ecNumber evidence="3">3.6.1.13</ecNumber>
    </recommendedName>
    <alternativeName>
        <fullName evidence="9">ADP-ribose diphosphatase</fullName>
    </alternativeName>
    <alternativeName>
        <fullName evidence="11">ADP-ribose phosphohydrolase</fullName>
    </alternativeName>
    <alternativeName>
        <fullName evidence="10">Adenosine diphosphoribose pyrophosphatase</fullName>
    </alternativeName>
</protein>
<feature type="binding site" evidence="13">
    <location>
        <position position="96"/>
    </location>
    <ligand>
        <name>Mg(2+)</name>
        <dbReference type="ChEBI" id="CHEBI:18420"/>
        <label>1</label>
    </ligand>
</feature>